<organism evidence="1 2">
    <name type="scientific">Onchocerca volvulus</name>
    <dbReference type="NCBI Taxonomy" id="6282"/>
    <lineage>
        <taxon>Eukaryota</taxon>
        <taxon>Metazoa</taxon>
        <taxon>Ecdysozoa</taxon>
        <taxon>Nematoda</taxon>
        <taxon>Chromadorea</taxon>
        <taxon>Rhabditida</taxon>
        <taxon>Spirurina</taxon>
        <taxon>Spiruromorpha</taxon>
        <taxon>Filarioidea</taxon>
        <taxon>Onchocercidae</taxon>
        <taxon>Onchocerca</taxon>
    </lineage>
</organism>
<reference evidence="2" key="1">
    <citation type="submission" date="2013-10" db="EMBL/GenBank/DDBJ databases">
        <title>Genome sequencing of Onchocerca volvulus.</title>
        <authorList>
            <person name="Cotton J."/>
            <person name="Tsai J."/>
            <person name="Stanley E."/>
            <person name="Tracey A."/>
            <person name="Holroyd N."/>
            <person name="Lustigman S."/>
            <person name="Berriman M."/>
        </authorList>
    </citation>
    <scope>NUCLEOTIDE SEQUENCE</scope>
</reference>
<dbReference type="AlphaFoldDB" id="A0A8R1TQ46"/>
<sequence length="122" mass="14397">RTSFETTTQSILKKKTNEFEVKLKFSSSIRFLLKILKSVVKQCYSKILLLQKASRHSNYRDITRIRILNDPSRHEERSLKISSSYTNDTKNKGKTLSHLPQLPWKWKKINESLNSFEPILED</sequence>
<name>A0A8R1TQ46_ONCVO</name>
<accession>A0A8R1TQ46</accession>
<proteinExistence type="predicted"/>
<keyword evidence="2" id="KW-1185">Reference proteome</keyword>
<evidence type="ECO:0000313" key="1">
    <source>
        <dbReference type="EnsemblMetazoa" id="OVOC2489.1"/>
    </source>
</evidence>
<evidence type="ECO:0000313" key="2">
    <source>
        <dbReference type="Proteomes" id="UP000024404"/>
    </source>
</evidence>
<dbReference type="EMBL" id="CMVM020000074">
    <property type="status" value="NOT_ANNOTATED_CDS"/>
    <property type="molecule type" value="Genomic_DNA"/>
</dbReference>
<protein>
    <submittedName>
        <fullName evidence="1">Uncharacterized protein</fullName>
    </submittedName>
</protein>
<dbReference type="EnsemblMetazoa" id="OVOC2489.1">
    <property type="protein sequence ID" value="OVOC2489.1"/>
    <property type="gene ID" value="WBGene00239298"/>
</dbReference>
<reference evidence="1" key="2">
    <citation type="submission" date="2022-06" db="UniProtKB">
        <authorList>
            <consortium name="EnsemblMetazoa"/>
        </authorList>
    </citation>
    <scope>IDENTIFICATION</scope>
</reference>
<dbReference type="Proteomes" id="UP000024404">
    <property type="component" value="Unassembled WGS sequence"/>
</dbReference>